<protein>
    <submittedName>
        <fullName evidence="1">Uncharacterized protein</fullName>
    </submittedName>
</protein>
<accession>A0A8S1H2I6</accession>
<organism evidence="1 2">
    <name type="scientific">Caenorhabditis auriculariae</name>
    <dbReference type="NCBI Taxonomy" id="2777116"/>
    <lineage>
        <taxon>Eukaryota</taxon>
        <taxon>Metazoa</taxon>
        <taxon>Ecdysozoa</taxon>
        <taxon>Nematoda</taxon>
        <taxon>Chromadorea</taxon>
        <taxon>Rhabditida</taxon>
        <taxon>Rhabditina</taxon>
        <taxon>Rhabditomorpha</taxon>
        <taxon>Rhabditoidea</taxon>
        <taxon>Rhabditidae</taxon>
        <taxon>Peloderinae</taxon>
        <taxon>Caenorhabditis</taxon>
    </lineage>
</organism>
<evidence type="ECO:0000313" key="1">
    <source>
        <dbReference type="EMBL" id="CAD6189384.1"/>
    </source>
</evidence>
<dbReference type="AlphaFoldDB" id="A0A8S1H2I6"/>
<evidence type="ECO:0000313" key="2">
    <source>
        <dbReference type="Proteomes" id="UP000835052"/>
    </source>
</evidence>
<keyword evidence="2" id="KW-1185">Reference proteome</keyword>
<dbReference type="EMBL" id="CAJGYM010000010">
    <property type="protein sequence ID" value="CAD6189384.1"/>
    <property type="molecule type" value="Genomic_DNA"/>
</dbReference>
<sequence>MVQRDRPAAYRKHSKRYDMIKEKMLENNAQSNQSHTNTADSWIRRNHFVGLKIRAAHLPSFHFGRCDSFAATYISDSREGRSKHALREERQPRRWIGCRLTSICKENVNQRENRDESLRRRIRSDASRSAYTTGHCSPVDQEGATAAAYLAETESIFSKEPDQTPRSADVWVERALLVRYSMREAE</sequence>
<gene>
    <name evidence="1" type="ORF">CAUJ_LOCUS5303</name>
</gene>
<dbReference type="Proteomes" id="UP000835052">
    <property type="component" value="Unassembled WGS sequence"/>
</dbReference>
<comment type="caution">
    <text evidence="1">The sequence shown here is derived from an EMBL/GenBank/DDBJ whole genome shotgun (WGS) entry which is preliminary data.</text>
</comment>
<proteinExistence type="predicted"/>
<name>A0A8S1H2I6_9PELO</name>
<reference evidence="1" key="1">
    <citation type="submission" date="2020-10" db="EMBL/GenBank/DDBJ databases">
        <authorList>
            <person name="Kikuchi T."/>
        </authorList>
    </citation>
    <scope>NUCLEOTIDE SEQUENCE</scope>
    <source>
        <strain evidence="1">NKZ352</strain>
    </source>
</reference>